<accession>A0ABW4Z1N1</accession>
<keyword evidence="2" id="KW-1185">Reference proteome</keyword>
<dbReference type="Proteomes" id="UP001597299">
    <property type="component" value="Unassembled WGS sequence"/>
</dbReference>
<evidence type="ECO:0000313" key="1">
    <source>
        <dbReference type="EMBL" id="MFD2142298.1"/>
    </source>
</evidence>
<proteinExistence type="predicted"/>
<dbReference type="EMBL" id="JBHUHD010000001">
    <property type="protein sequence ID" value="MFD2142298.1"/>
    <property type="molecule type" value="Genomic_DNA"/>
</dbReference>
<reference evidence="2" key="1">
    <citation type="journal article" date="2019" name="Int. J. Syst. Evol. Microbiol.">
        <title>The Global Catalogue of Microorganisms (GCM) 10K type strain sequencing project: providing services to taxonomists for standard genome sequencing and annotation.</title>
        <authorList>
            <consortium name="The Broad Institute Genomics Platform"/>
            <consortium name="The Broad Institute Genome Sequencing Center for Infectious Disease"/>
            <person name="Wu L."/>
            <person name="Ma J."/>
        </authorList>
    </citation>
    <scope>NUCLEOTIDE SEQUENCE [LARGE SCALE GENOMIC DNA]</scope>
    <source>
        <strain evidence="2">CCM 7435</strain>
    </source>
</reference>
<name>A0ABW4Z1N1_9HYPH</name>
<protein>
    <submittedName>
        <fullName evidence="1">Uncharacterized protein</fullName>
    </submittedName>
</protein>
<gene>
    <name evidence="1" type="ORF">ACFSNC_17970</name>
</gene>
<dbReference type="InterPro" id="IPR038026">
    <property type="entry name" value="MtlR-like_sf"/>
</dbReference>
<dbReference type="Gene3D" id="1.20.120.330">
    <property type="entry name" value="Nucleotidyltransferases domain 2"/>
    <property type="match status" value="1"/>
</dbReference>
<sequence length="186" mass="21136">MAILTYENFQQLRDVLVELHDKSDYELCIVGTAILDEHLGEYIKKKYPNANQDAIKAMLGDNGVLSRNANKINFASFTGIIHQEIIVNLKIVSNVRNKFSHRIRTSFDDPDISGRINKLTIVTVDDLKKLNIFKFDKDFYQYEGQPNLSVVDSHGFGVADFHLPNIATNRGRYLSAIILLFTSLIC</sequence>
<organism evidence="1 2">
    <name type="scientific">Ancylobacter oerskovii</name>
    <dbReference type="NCBI Taxonomy" id="459519"/>
    <lineage>
        <taxon>Bacteria</taxon>
        <taxon>Pseudomonadati</taxon>
        <taxon>Pseudomonadota</taxon>
        <taxon>Alphaproteobacteria</taxon>
        <taxon>Hyphomicrobiales</taxon>
        <taxon>Xanthobacteraceae</taxon>
        <taxon>Ancylobacter</taxon>
    </lineage>
</organism>
<evidence type="ECO:0000313" key="2">
    <source>
        <dbReference type="Proteomes" id="UP001597299"/>
    </source>
</evidence>
<dbReference type="SUPFAM" id="SSF158668">
    <property type="entry name" value="MtlR-like"/>
    <property type="match status" value="1"/>
</dbReference>
<comment type="caution">
    <text evidence="1">The sequence shown here is derived from an EMBL/GenBank/DDBJ whole genome shotgun (WGS) entry which is preliminary data.</text>
</comment>
<dbReference type="RefSeq" id="WP_213351250.1">
    <property type="nucleotide sequence ID" value="NZ_JAHBGB010000006.1"/>
</dbReference>